<dbReference type="PANTHER" id="PTHR43553:SF24">
    <property type="entry name" value="ENERGY-COUPLING FACTOR TRANSPORTER ATP-BINDING PROTEIN ECFA1"/>
    <property type="match status" value="1"/>
</dbReference>
<evidence type="ECO:0000256" key="5">
    <source>
        <dbReference type="ARBA" id="ARBA00022741"/>
    </source>
</evidence>
<dbReference type="FunFam" id="3.40.50.300:FF:000224">
    <property type="entry name" value="Energy-coupling factor transporter ATP-binding protein EcfA"/>
    <property type="match status" value="1"/>
</dbReference>
<dbReference type="InterPro" id="IPR017871">
    <property type="entry name" value="ABC_transporter-like_CS"/>
</dbReference>
<evidence type="ECO:0000256" key="8">
    <source>
        <dbReference type="ARBA" id="ARBA00023136"/>
    </source>
</evidence>
<evidence type="ECO:0000256" key="6">
    <source>
        <dbReference type="ARBA" id="ARBA00022840"/>
    </source>
</evidence>
<dbReference type="CDD" id="cd03225">
    <property type="entry name" value="ABC_cobalt_CbiO_domain1"/>
    <property type="match status" value="1"/>
</dbReference>
<dbReference type="InterPro" id="IPR003439">
    <property type="entry name" value="ABC_transporter-like_ATP-bd"/>
</dbReference>
<evidence type="ECO:0000256" key="4">
    <source>
        <dbReference type="ARBA" id="ARBA00022475"/>
    </source>
</evidence>
<evidence type="ECO:0000256" key="2">
    <source>
        <dbReference type="ARBA" id="ARBA00005417"/>
    </source>
</evidence>
<dbReference type="NCBIfam" id="NF010167">
    <property type="entry name" value="PRK13648.1"/>
    <property type="match status" value="1"/>
</dbReference>
<feature type="domain" description="ABC transporter" evidence="9">
    <location>
        <begin position="5"/>
        <end position="241"/>
    </location>
</feature>
<evidence type="ECO:0000256" key="7">
    <source>
        <dbReference type="ARBA" id="ARBA00022967"/>
    </source>
</evidence>
<dbReference type="SMART" id="SM00382">
    <property type="entry name" value="AAA"/>
    <property type="match status" value="1"/>
</dbReference>
<gene>
    <name evidence="10" type="ORF">B6254_2055</name>
</gene>
<comment type="similarity">
    <text evidence="2">Belongs to the ABC transporter superfamily.</text>
</comment>
<comment type="subcellular location">
    <subcellularLocation>
        <location evidence="1">Cell membrane</location>
        <topology evidence="1">Peripheral membrane protein</topology>
    </subcellularLocation>
</comment>
<dbReference type="GO" id="GO:0043190">
    <property type="term" value="C:ATP-binding cassette (ABC) transporter complex"/>
    <property type="evidence" value="ECO:0007669"/>
    <property type="project" value="TreeGrafter"/>
</dbReference>
<dbReference type="InterPro" id="IPR030947">
    <property type="entry name" value="EcfA_1"/>
</dbReference>
<dbReference type="SUPFAM" id="SSF52540">
    <property type="entry name" value="P-loop containing nucleoside triphosphate hydrolases"/>
    <property type="match status" value="1"/>
</dbReference>
<keyword evidence="7" id="KW-1278">Translocase</keyword>
<dbReference type="InterPro" id="IPR050095">
    <property type="entry name" value="ECF_ABC_transporter_ATP-bd"/>
</dbReference>
<dbReference type="EMBL" id="CP020928">
    <property type="protein sequence ID" value="AWF96415.1"/>
    <property type="molecule type" value="Genomic_DNA"/>
</dbReference>
<reference evidence="10 11" key="1">
    <citation type="submission" date="2017-04" db="EMBL/GenBank/DDBJ databases">
        <title>Weissella cibaria strain m2 complete genome.</title>
        <authorList>
            <person name="Pan Q."/>
            <person name="Tan M."/>
            <person name="Yao F."/>
            <person name="Su S."/>
        </authorList>
    </citation>
    <scope>NUCLEOTIDE SEQUENCE [LARGE SCALE GENOMIC DNA]</scope>
    <source>
        <strain evidence="10 11">M2</strain>
    </source>
</reference>
<name>A0A2S1KTT9_9LACO</name>
<dbReference type="GO" id="GO:0016887">
    <property type="term" value="F:ATP hydrolysis activity"/>
    <property type="evidence" value="ECO:0007669"/>
    <property type="project" value="InterPro"/>
</dbReference>
<dbReference type="InterPro" id="IPR015856">
    <property type="entry name" value="ABC_transpr_CbiO/EcfA_su"/>
</dbReference>
<keyword evidence="8" id="KW-0472">Membrane</keyword>
<dbReference type="PROSITE" id="PS00211">
    <property type="entry name" value="ABC_TRANSPORTER_1"/>
    <property type="match status" value="1"/>
</dbReference>
<sequence length="280" mass="30455">MTPIIELSHVTYSYPNSDTPALKDLSLTINQGEWVAIIGHNGSGKSTLAKLLNYLLAPTAGDITIAGTPVTEENMWAIRDMVGMVFQNPDNQFVGATVADDVAFGLENRGIARDEMITRVQAALTEVQMAAFADREPARLSGGQKQRVAIASVLAIQPKILILDEATAMLDPKGRREMIALVHELKTRMGDELAVLSITHDIEEAASADRVVVINDGDLIETGAPAQVFANADKLREFGLAVPFAEQLKEKLRERGIDVPASYLTTEGMVDWLWQSISTK</sequence>
<keyword evidence="6 10" id="KW-0067">ATP-binding</keyword>
<dbReference type="GO" id="GO:0005524">
    <property type="term" value="F:ATP binding"/>
    <property type="evidence" value="ECO:0007669"/>
    <property type="project" value="UniProtKB-KW"/>
</dbReference>
<accession>A0A2S1KTT9</accession>
<keyword evidence="5" id="KW-0547">Nucleotide-binding</keyword>
<evidence type="ECO:0000256" key="3">
    <source>
        <dbReference type="ARBA" id="ARBA00022448"/>
    </source>
</evidence>
<dbReference type="InterPro" id="IPR027417">
    <property type="entry name" value="P-loop_NTPase"/>
</dbReference>
<dbReference type="GO" id="GO:0042626">
    <property type="term" value="F:ATPase-coupled transmembrane transporter activity"/>
    <property type="evidence" value="ECO:0007669"/>
    <property type="project" value="TreeGrafter"/>
</dbReference>
<dbReference type="RefSeq" id="WP_108730916.1">
    <property type="nucleotide sequence ID" value="NZ_CP020928.1"/>
</dbReference>
<organism evidence="10 11">
    <name type="scientific">Weissella cibaria</name>
    <dbReference type="NCBI Taxonomy" id="137591"/>
    <lineage>
        <taxon>Bacteria</taxon>
        <taxon>Bacillati</taxon>
        <taxon>Bacillota</taxon>
        <taxon>Bacilli</taxon>
        <taxon>Lactobacillales</taxon>
        <taxon>Lactobacillaceae</taxon>
        <taxon>Weissella</taxon>
    </lineage>
</organism>
<dbReference type="NCBIfam" id="NF010156">
    <property type="entry name" value="PRK13635.1"/>
    <property type="match status" value="1"/>
</dbReference>
<dbReference type="PROSITE" id="PS50893">
    <property type="entry name" value="ABC_TRANSPORTER_2"/>
    <property type="match status" value="1"/>
</dbReference>
<dbReference type="PANTHER" id="PTHR43553">
    <property type="entry name" value="HEAVY METAL TRANSPORTER"/>
    <property type="match status" value="1"/>
</dbReference>
<dbReference type="AlphaFoldDB" id="A0A2S1KTT9"/>
<evidence type="ECO:0000313" key="11">
    <source>
        <dbReference type="Proteomes" id="UP000244870"/>
    </source>
</evidence>
<evidence type="ECO:0000313" key="10">
    <source>
        <dbReference type="EMBL" id="AWF96415.1"/>
    </source>
</evidence>
<proteinExistence type="inferred from homology"/>
<keyword evidence="4" id="KW-1003">Cell membrane</keyword>
<dbReference type="NCBIfam" id="TIGR04520">
    <property type="entry name" value="ECF_ATPase_1"/>
    <property type="match status" value="1"/>
</dbReference>
<dbReference type="InterPro" id="IPR003593">
    <property type="entry name" value="AAA+_ATPase"/>
</dbReference>
<keyword evidence="3" id="KW-0813">Transport</keyword>
<dbReference type="Gene3D" id="3.40.50.300">
    <property type="entry name" value="P-loop containing nucleotide triphosphate hydrolases"/>
    <property type="match status" value="1"/>
</dbReference>
<protein>
    <submittedName>
        <fullName evidence="10">Energy-coupling factor transporter ATP-binding protein EcfA1</fullName>
    </submittedName>
</protein>
<dbReference type="Pfam" id="PF00005">
    <property type="entry name" value="ABC_tran"/>
    <property type="match status" value="1"/>
</dbReference>
<evidence type="ECO:0000256" key="1">
    <source>
        <dbReference type="ARBA" id="ARBA00004202"/>
    </source>
</evidence>
<dbReference type="Proteomes" id="UP000244870">
    <property type="component" value="Chromosome"/>
</dbReference>
<evidence type="ECO:0000259" key="9">
    <source>
        <dbReference type="PROSITE" id="PS50893"/>
    </source>
</evidence>